<organism evidence="2 3">
    <name type="scientific">Amycolatopsis rubida</name>
    <dbReference type="NCBI Taxonomy" id="112413"/>
    <lineage>
        <taxon>Bacteria</taxon>
        <taxon>Bacillati</taxon>
        <taxon>Actinomycetota</taxon>
        <taxon>Actinomycetes</taxon>
        <taxon>Pseudonocardiales</taxon>
        <taxon>Pseudonocardiaceae</taxon>
        <taxon>Amycolatopsis</taxon>
    </lineage>
</organism>
<sequence length="99" mass="10936">MTWPSVPHSQSNIYDAPHRLSKSMHTCRDVLQTRADLDPETDEDVRILTAVVHGIRVELLKILHAEAAARSPNGSGNCSARPDSTSPQGPARRTNWSRP</sequence>
<accession>A0A1I5W9R5</accession>
<name>A0A1I5W9R5_9PSEU</name>
<dbReference type="EMBL" id="FOWC01000009">
    <property type="protein sequence ID" value="SFQ16439.1"/>
    <property type="molecule type" value="Genomic_DNA"/>
</dbReference>
<evidence type="ECO:0000256" key="1">
    <source>
        <dbReference type="SAM" id="MobiDB-lite"/>
    </source>
</evidence>
<feature type="compositionally biased region" description="Polar residues" evidence="1">
    <location>
        <begin position="72"/>
        <end position="99"/>
    </location>
</feature>
<feature type="region of interest" description="Disordered" evidence="1">
    <location>
        <begin position="69"/>
        <end position="99"/>
    </location>
</feature>
<gene>
    <name evidence="2" type="ORF">SAMN05421854_109124</name>
</gene>
<evidence type="ECO:0000313" key="2">
    <source>
        <dbReference type="EMBL" id="SFQ16439.1"/>
    </source>
</evidence>
<proteinExistence type="predicted"/>
<reference evidence="3" key="1">
    <citation type="submission" date="2016-10" db="EMBL/GenBank/DDBJ databases">
        <authorList>
            <person name="Varghese N."/>
            <person name="Submissions S."/>
        </authorList>
    </citation>
    <scope>NUCLEOTIDE SEQUENCE [LARGE SCALE GENOMIC DNA]</scope>
    <source>
        <strain evidence="3">DSM 44637</strain>
    </source>
</reference>
<dbReference type="RefSeq" id="WP_425285737.1">
    <property type="nucleotide sequence ID" value="NZ_FOWC01000009.1"/>
</dbReference>
<dbReference type="Proteomes" id="UP000199137">
    <property type="component" value="Unassembled WGS sequence"/>
</dbReference>
<dbReference type="AlphaFoldDB" id="A0A1I5W9R5"/>
<protein>
    <submittedName>
        <fullName evidence="2">Uncharacterized protein</fullName>
    </submittedName>
</protein>
<dbReference type="STRING" id="112413.SAMN05421854_109124"/>
<evidence type="ECO:0000313" key="3">
    <source>
        <dbReference type="Proteomes" id="UP000199137"/>
    </source>
</evidence>